<organism evidence="4 5">
    <name type="scientific">Pseudonocardia zijingensis</name>
    <dbReference type="NCBI Taxonomy" id="153376"/>
    <lineage>
        <taxon>Bacteria</taxon>
        <taxon>Bacillati</taxon>
        <taxon>Actinomycetota</taxon>
        <taxon>Actinomycetes</taxon>
        <taxon>Pseudonocardiales</taxon>
        <taxon>Pseudonocardiaceae</taxon>
        <taxon>Pseudonocardia</taxon>
    </lineage>
</organism>
<protein>
    <submittedName>
        <fullName evidence="4">Heme peroxidase family protein</fullName>
    </submittedName>
</protein>
<reference evidence="4 5" key="1">
    <citation type="journal article" date="2019" name="Int. J. Syst. Evol. Microbiol.">
        <title>The Global Catalogue of Microorganisms (GCM) 10K type strain sequencing project: providing services to taxonomists for standard genome sequencing and annotation.</title>
        <authorList>
            <consortium name="The Broad Institute Genomics Platform"/>
            <consortium name="The Broad Institute Genome Sequencing Center for Infectious Disease"/>
            <person name="Wu L."/>
            <person name="Ma J."/>
        </authorList>
    </citation>
    <scope>NUCLEOTIDE SEQUENCE [LARGE SCALE GENOMIC DNA]</scope>
    <source>
        <strain evidence="4 5">JCM 11117</strain>
    </source>
</reference>
<keyword evidence="2" id="KW-0964">Secreted</keyword>
<dbReference type="GO" id="GO:0004601">
    <property type="term" value="F:peroxidase activity"/>
    <property type="evidence" value="ECO:0007669"/>
    <property type="project" value="UniProtKB-KW"/>
</dbReference>
<dbReference type="Proteomes" id="UP001499967">
    <property type="component" value="Unassembled WGS sequence"/>
</dbReference>
<proteinExistence type="predicted"/>
<dbReference type="CDD" id="cd09819">
    <property type="entry name" value="An_peroxidase_bacterial_1"/>
    <property type="match status" value="1"/>
</dbReference>
<comment type="subcellular location">
    <subcellularLocation>
        <location evidence="1">Secreted</location>
    </subcellularLocation>
</comment>
<name>A0ABN1NJ13_9PSEU</name>
<dbReference type="EMBL" id="BAAAHP010000342">
    <property type="protein sequence ID" value="GAA0909385.1"/>
    <property type="molecule type" value="Genomic_DNA"/>
</dbReference>
<comment type="caution">
    <text evidence="4">The sequence shown here is derived from an EMBL/GenBank/DDBJ whole genome shotgun (WGS) entry which is preliminary data.</text>
</comment>
<dbReference type="PROSITE" id="PS50292">
    <property type="entry name" value="PEROXIDASE_3"/>
    <property type="match status" value="1"/>
</dbReference>
<gene>
    <name evidence="4" type="ORF">GCM10009559_79280</name>
</gene>
<evidence type="ECO:0000256" key="1">
    <source>
        <dbReference type="ARBA" id="ARBA00004613"/>
    </source>
</evidence>
<dbReference type="PANTHER" id="PTHR11475:SF4">
    <property type="entry name" value="CHORION PEROXIDASE"/>
    <property type="match status" value="1"/>
</dbReference>
<evidence type="ECO:0000256" key="2">
    <source>
        <dbReference type="ARBA" id="ARBA00022525"/>
    </source>
</evidence>
<dbReference type="InterPro" id="IPR037120">
    <property type="entry name" value="Haem_peroxidase_sf_animal"/>
</dbReference>
<sequence length="567" mass="62729">MSGQGEPARVIAELAHGGHAVRDLHDDEREMIAEQGTATPLSAVVQAEPAVAAEVATTRFDYLFRRFADEFPQHHLPNDDPDAVVDALTTLGRAMVEQDPAGDDGNSPIPPIFTYWGQFLDHDLTANTDRDSEVSDITRRPLVPLDPKVVTEKLANLRHPSLNLDSVYGDGPFAVTDPAAEEFVPYDGIKFRLGRAAVGPDIPGVRIPPIHDLARDLPRNAARTALIGDHRNDENLVVAQLHVAFLRFHNEAVDWVRANEPDRVSDGEVFLRARDLLRWTFQWVVVHDFLRTVTADLVVDQVLTADQDRLQLPTRGLYMPLEFSVAAYRFGHSMVRGAYDWNRNFGRPGNVIANAPFALLFRFTGKARPPFGDENLESLPFNWIAEWDRMVDPNSPLADRFARRIDTVLAPPLHDMANEIGGLPPETPDEIEEVLKRLAVRNLLRGYLLAMPTGQAVAGTLGVAPLTEEELTSGDPGVAQALRDGGFVERTPLWFYVLKESEVRARGNTLGEVGSRIVAETIIAQLRHDPGSFLHQASWSPAQGVRLRDGSPVRSIADFLRFAGVLA</sequence>
<keyword evidence="4" id="KW-0560">Oxidoreductase</keyword>
<accession>A0ABN1NJ13</accession>
<dbReference type="Pfam" id="PF03098">
    <property type="entry name" value="An_peroxidase"/>
    <property type="match status" value="1"/>
</dbReference>
<dbReference type="PANTHER" id="PTHR11475">
    <property type="entry name" value="OXIDASE/PEROXIDASE"/>
    <property type="match status" value="1"/>
</dbReference>
<evidence type="ECO:0000313" key="4">
    <source>
        <dbReference type="EMBL" id="GAA0909385.1"/>
    </source>
</evidence>
<keyword evidence="3" id="KW-0325">Glycoprotein</keyword>
<keyword evidence="4" id="KW-0575">Peroxidase</keyword>
<dbReference type="Gene3D" id="1.10.640.10">
    <property type="entry name" value="Haem peroxidase domain superfamily, animal type"/>
    <property type="match status" value="1"/>
</dbReference>
<dbReference type="InterPro" id="IPR019791">
    <property type="entry name" value="Haem_peroxidase_animal"/>
</dbReference>
<evidence type="ECO:0000313" key="5">
    <source>
        <dbReference type="Proteomes" id="UP001499967"/>
    </source>
</evidence>
<dbReference type="RefSeq" id="WP_343947048.1">
    <property type="nucleotide sequence ID" value="NZ_BAAAHP010000342.1"/>
</dbReference>
<dbReference type="InterPro" id="IPR010255">
    <property type="entry name" value="Haem_peroxidase_sf"/>
</dbReference>
<evidence type="ECO:0000256" key="3">
    <source>
        <dbReference type="ARBA" id="ARBA00023180"/>
    </source>
</evidence>
<dbReference type="SUPFAM" id="SSF48113">
    <property type="entry name" value="Heme-dependent peroxidases"/>
    <property type="match status" value="1"/>
</dbReference>
<keyword evidence="5" id="KW-1185">Reference proteome</keyword>